<feature type="region of interest" description="Disordered" evidence="1">
    <location>
        <begin position="1"/>
        <end position="100"/>
    </location>
</feature>
<reference evidence="2 3" key="1">
    <citation type="submission" date="2017-05" db="EMBL/GenBank/DDBJ databases">
        <authorList>
            <person name="Varghese N."/>
            <person name="Submissions S."/>
        </authorList>
    </citation>
    <scope>NUCLEOTIDE SEQUENCE [LARGE SCALE GENOMIC DNA]</scope>
    <source>
        <strain evidence="2 3">DSM 19504</strain>
    </source>
</reference>
<protein>
    <submittedName>
        <fullName evidence="2">Uncharacterized protein</fullName>
    </submittedName>
</protein>
<gene>
    <name evidence="2" type="ORF">SAMN06264867_10280</name>
</gene>
<sequence>MGLITTLRRWIGGLLGSEPEEPDDATDEETAESEPEEPEDDRLDPDAVTETRSTATDDAVDKLRSVREEAATEEATGDRESVDPALGDDDQTDSAGDGKR</sequence>
<proteinExistence type="predicted"/>
<dbReference type="EMBL" id="FXTD01000002">
    <property type="protein sequence ID" value="SMO43295.1"/>
    <property type="molecule type" value="Genomic_DNA"/>
</dbReference>
<organism evidence="2 3">
    <name type="scientific">Halorubrum cibi</name>
    <dbReference type="NCBI Taxonomy" id="413815"/>
    <lineage>
        <taxon>Archaea</taxon>
        <taxon>Methanobacteriati</taxon>
        <taxon>Methanobacteriota</taxon>
        <taxon>Stenosarchaea group</taxon>
        <taxon>Halobacteria</taxon>
        <taxon>Halobacteriales</taxon>
        <taxon>Haloferacaceae</taxon>
        <taxon>Halorubrum</taxon>
    </lineage>
</organism>
<accession>A0A521B8B8</accession>
<evidence type="ECO:0000256" key="1">
    <source>
        <dbReference type="SAM" id="MobiDB-lite"/>
    </source>
</evidence>
<feature type="compositionally biased region" description="Basic and acidic residues" evidence="1">
    <location>
        <begin position="59"/>
        <end position="82"/>
    </location>
</feature>
<dbReference type="OrthoDB" id="331582at2157"/>
<feature type="compositionally biased region" description="Acidic residues" evidence="1">
    <location>
        <begin position="18"/>
        <end position="43"/>
    </location>
</feature>
<dbReference type="RefSeq" id="WP_142985519.1">
    <property type="nucleotide sequence ID" value="NZ_FXTD01000002.1"/>
</dbReference>
<dbReference type="Proteomes" id="UP000319712">
    <property type="component" value="Unassembled WGS sequence"/>
</dbReference>
<keyword evidence="3" id="KW-1185">Reference proteome</keyword>
<name>A0A521B8B8_9EURY</name>
<dbReference type="AlphaFoldDB" id="A0A521B8B8"/>
<evidence type="ECO:0000313" key="2">
    <source>
        <dbReference type="EMBL" id="SMO43295.1"/>
    </source>
</evidence>
<evidence type="ECO:0000313" key="3">
    <source>
        <dbReference type="Proteomes" id="UP000319712"/>
    </source>
</evidence>